<feature type="domain" description="C2H2-type" evidence="2">
    <location>
        <begin position="38"/>
        <end position="65"/>
    </location>
</feature>
<evidence type="ECO:0000313" key="4">
    <source>
        <dbReference type="Proteomes" id="UP000291343"/>
    </source>
</evidence>
<proteinExistence type="predicted"/>
<dbReference type="AlphaFoldDB" id="A0A482X137"/>
<name>A0A482X137_LAOST</name>
<sequence>MTEKGEEGSASWSQHSLFTSLTTALAISSQQASSDKKHSCRNCGKVYALASSLYTHEKYQCGKEPQFKCPYCPHKTKLKGNLKAHIGFKHSNMPRDF</sequence>
<evidence type="ECO:0000256" key="1">
    <source>
        <dbReference type="PROSITE-ProRule" id="PRU00042"/>
    </source>
</evidence>
<dbReference type="EMBL" id="QKKF02019844">
    <property type="protein sequence ID" value="RZF39443.1"/>
    <property type="molecule type" value="Genomic_DNA"/>
</dbReference>
<evidence type="ECO:0000259" key="2">
    <source>
        <dbReference type="PROSITE" id="PS50157"/>
    </source>
</evidence>
<keyword evidence="1" id="KW-0863">Zinc-finger</keyword>
<dbReference type="InterPro" id="IPR013087">
    <property type="entry name" value="Znf_C2H2_type"/>
</dbReference>
<dbReference type="OrthoDB" id="10004641at2759"/>
<keyword evidence="1" id="KW-0479">Metal-binding</keyword>
<comment type="caution">
    <text evidence="3">The sequence shown here is derived from an EMBL/GenBank/DDBJ whole genome shotgun (WGS) entry which is preliminary data.</text>
</comment>
<keyword evidence="1" id="KW-0862">Zinc</keyword>
<protein>
    <recommendedName>
        <fullName evidence="2">C2H2-type domain-containing protein</fullName>
    </recommendedName>
</protein>
<reference evidence="3 4" key="1">
    <citation type="journal article" date="2017" name="Gigascience">
        <title>Genome sequence of the small brown planthopper, Laodelphax striatellus.</title>
        <authorList>
            <person name="Zhu J."/>
            <person name="Jiang F."/>
            <person name="Wang X."/>
            <person name="Yang P."/>
            <person name="Bao Y."/>
            <person name="Zhao W."/>
            <person name="Wang W."/>
            <person name="Lu H."/>
            <person name="Wang Q."/>
            <person name="Cui N."/>
            <person name="Li J."/>
            <person name="Chen X."/>
            <person name="Luo L."/>
            <person name="Yu J."/>
            <person name="Kang L."/>
            <person name="Cui F."/>
        </authorList>
    </citation>
    <scope>NUCLEOTIDE SEQUENCE [LARGE SCALE GENOMIC DNA]</scope>
    <source>
        <strain evidence="3">Lst14</strain>
    </source>
</reference>
<dbReference type="Proteomes" id="UP000291343">
    <property type="component" value="Unassembled WGS sequence"/>
</dbReference>
<dbReference type="STRING" id="195883.A0A482X137"/>
<dbReference type="SUPFAM" id="SSF57667">
    <property type="entry name" value="beta-beta-alpha zinc fingers"/>
    <property type="match status" value="1"/>
</dbReference>
<accession>A0A482X137</accession>
<organism evidence="3 4">
    <name type="scientific">Laodelphax striatellus</name>
    <name type="common">Small brown planthopper</name>
    <name type="synonym">Delphax striatella</name>
    <dbReference type="NCBI Taxonomy" id="195883"/>
    <lineage>
        <taxon>Eukaryota</taxon>
        <taxon>Metazoa</taxon>
        <taxon>Ecdysozoa</taxon>
        <taxon>Arthropoda</taxon>
        <taxon>Hexapoda</taxon>
        <taxon>Insecta</taxon>
        <taxon>Pterygota</taxon>
        <taxon>Neoptera</taxon>
        <taxon>Paraneoptera</taxon>
        <taxon>Hemiptera</taxon>
        <taxon>Auchenorrhyncha</taxon>
        <taxon>Fulgoroidea</taxon>
        <taxon>Delphacidae</taxon>
        <taxon>Criomorphinae</taxon>
        <taxon>Laodelphax</taxon>
    </lineage>
</organism>
<dbReference type="GO" id="GO:0008270">
    <property type="term" value="F:zinc ion binding"/>
    <property type="evidence" value="ECO:0007669"/>
    <property type="project" value="UniProtKB-KW"/>
</dbReference>
<dbReference type="InParanoid" id="A0A482X137"/>
<dbReference type="Gene3D" id="3.30.160.60">
    <property type="entry name" value="Classic Zinc Finger"/>
    <property type="match status" value="1"/>
</dbReference>
<dbReference type="Pfam" id="PF13909">
    <property type="entry name" value="zf-H2C2_5"/>
    <property type="match status" value="1"/>
</dbReference>
<dbReference type="InterPro" id="IPR036236">
    <property type="entry name" value="Znf_C2H2_sf"/>
</dbReference>
<dbReference type="SMART" id="SM00355">
    <property type="entry name" value="ZnF_C2H2"/>
    <property type="match status" value="2"/>
</dbReference>
<evidence type="ECO:0000313" key="3">
    <source>
        <dbReference type="EMBL" id="RZF39443.1"/>
    </source>
</evidence>
<dbReference type="SMR" id="A0A482X137"/>
<gene>
    <name evidence="3" type="ORF">LSTR_LSTR000964</name>
</gene>
<dbReference type="PROSITE" id="PS50157">
    <property type="entry name" value="ZINC_FINGER_C2H2_2"/>
    <property type="match status" value="1"/>
</dbReference>
<keyword evidence="4" id="KW-1185">Reference proteome</keyword>